<evidence type="ECO:0000259" key="1">
    <source>
        <dbReference type="PROSITE" id="PS50908"/>
    </source>
</evidence>
<dbReference type="InterPro" id="IPR006575">
    <property type="entry name" value="RWD_dom"/>
</dbReference>
<sequence length="107" mass="12039">MEAEVEIEALQSIFGDEISVETDHDRCVTIVRRKVRPNDEGGVSSASIVVEFELGPKYPDVSPKVHLLNPRGLSEESHQQLIDDIQRRLNENVGMPIIFDVLQVCKL</sequence>
<proteinExistence type="predicted"/>
<name>A0AA36GW27_CYLNA</name>
<dbReference type="PROSITE" id="PS50908">
    <property type="entry name" value="RWD"/>
    <property type="match status" value="1"/>
</dbReference>
<dbReference type="Pfam" id="PF05773">
    <property type="entry name" value="RWD"/>
    <property type="match status" value="1"/>
</dbReference>
<dbReference type="GO" id="GO:0051246">
    <property type="term" value="P:regulation of protein metabolic process"/>
    <property type="evidence" value="ECO:0007669"/>
    <property type="project" value="UniProtKB-ARBA"/>
</dbReference>
<dbReference type="GO" id="GO:0016567">
    <property type="term" value="P:protein ubiquitination"/>
    <property type="evidence" value="ECO:0007669"/>
    <property type="project" value="TreeGrafter"/>
</dbReference>
<dbReference type="GO" id="GO:0009893">
    <property type="term" value="P:positive regulation of metabolic process"/>
    <property type="evidence" value="ECO:0007669"/>
    <property type="project" value="UniProtKB-ARBA"/>
</dbReference>
<dbReference type="Gene3D" id="3.10.110.10">
    <property type="entry name" value="Ubiquitin Conjugating Enzyme"/>
    <property type="match status" value="1"/>
</dbReference>
<gene>
    <name evidence="2" type="ORF">CYNAS_LOCUS11199</name>
</gene>
<dbReference type="Proteomes" id="UP001176961">
    <property type="component" value="Unassembled WGS sequence"/>
</dbReference>
<dbReference type="SUPFAM" id="SSF54495">
    <property type="entry name" value="UBC-like"/>
    <property type="match status" value="1"/>
</dbReference>
<dbReference type="AlphaFoldDB" id="A0AA36GW27"/>
<evidence type="ECO:0000313" key="3">
    <source>
        <dbReference type="Proteomes" id="UP001176961"/>
    </source>
</evidence>
<dbReference type="PANTHER" id="PTHR13198">
    <property type="entry name" value="RING FINGER PROTEIN 25"/>
    <property type="match status" value="1"/>
</dbReference>
<evidence type="ECO:0000313" key="2">
    <source>
        <dbReference type="EMBL" id="CAJ0599216.1"/>
    </source>
</evidence>
<comment type="caution">
    <text evidence="2">The sequence shown here is derived from an EMBL/GenBank/DDBJ whole genome shotgun (WGS) entry which is preliminary data.</text>
</comment>
<dbReference type="SMART" id="SM00591">
    <property type="entry name" value="RWD"/>
    <property type="match status" value="1"/>
</dbReference>
<protein>
    <recommendedName>
        <fullName evidence="1">RWD domain-containing protein</fullName>
    </recommendedName>
</protein>
<feature type="domain" description="RWD" evidence="1">
    <location>
        <begin position="5"/>
        <end position="107"/>
    </location>
</feature>
<dbReference type="GO" id="GO:0010468">
    <property type="term" value="P:regulation of gene expression"/>
    <property type="evidence" value="ECO:0007669"/>
    <property type="project" value="UniProtKB-ARBA"/>
</dbReference>
<dbReference type="GO" id="GO:0005634">
    <property type="term" value="C:nucleus"/>
    <property type="evidence" value="ECO:0007669"/>
    <property type="project" value="TreeGrafter"/>
</dbReference>
<organism evidence="2 3">
    <name type="scientific">Cylicocyclus nassatus</name>
    <name type="common">Nematode worm</name>
    <dbReference type="NCBI Taxonomy" id="53992"/>
    <lineage>
        <taxon>Eukaryota</taxon>
        <taxon>Metazoa</taxon>
        <taxon>Ecdysozoa</taxon>
        <taxon>Nematoda</taxon>
        <taxon>Chromadorea</taxon>
        <taxon>Rhabditida</taxon>
        <taxon>Rhabditina</taxon>
        <taxon>Rhabditomorpha</taxon>
        <taxon>Strongyloidea</taxon>
        <taxon>Strongylidae</taxon>
        <taxon>Cylicocyclus</taxon>
    </lineage>
</organism>
<dbReference type="EMBL" id="CATQJL010000223">
    <property type="protein sequence ID" value="CAJ0599216.1"/>
    <property type="molecule type" value="Genomic_DNA"/>
</dbReference>
<dbReference type="CDD" id="cd23823">
    <property type="entry name" value="RWD_GCN2"/>
    <property type="match status" value="1"/>
</dbReference>
<dbReference type="GO" id="GO:0033554">
    <property type="term" value="P:cellular response to stress"/>
    <property type="evidence" value="ECO:0007669"/>
    <property type="project" value="UniProtKB-ARBA"/>
</dbReference>
<reference evidence="2" key="1">
    <citation type="submission" date="2023-07" db="EMBL/GenBank/DDBJ databases">
        <authorList>
            <consortium name="CYATHOMIX"/>
        </authorList>
    </citation>
    <scope>NUCLEOTIDE SEQUENCE</scope>
    <source>
        <strain evidence="2">N/A</strain>
    </source>
</reference>
<dbReference type="PANTHER" id="PTHR13198:SF4">
    <property type="entry name" value="E3 UBIQUITIN-PROTEIN LIGASE RNF25"/>
    <property type="match status" value="1"/>
</dbReference>
<accession>A0AA36GW27</accession>
<dbReference type="GO" id="GO:0061630">
    <property type="term" value="F:ubiquitin protein ligase activity"/>
    <property type="evidence" value="ECO:0007669"/>
    <property type="project" value="InterPro"/>
</dbReference>
<keyword evidence="3" id="KW-1185">Reference proteome</keyword>
<dbReference type="InterPro" id="IPR016135">
    <property type="entry name" value="UBQ-conjugating_enzyme/RWD"/>
</dbReference>
<dbReference type="FunFam" id="3.10.110.10:FF:000050">
    <property type="entry name" value="eIF-2-alpha kinase GCN2"/>
    <property type="match status" value="1"/>
</dbReference>
<dbReference type="InterPro" id="IPR039133">
    <property type="entry name" value="RNF25"/>
</dbReference>